<protein>
    <submittedName>
        <fullName evidence="3">Uncharacterized membrane protein</fullName>
    </submittedName>
</protein>
<feature type="transmembrane region" description="Helical" evidence="1">
    <location>
        <begin position="135"/>
        <end position="157"/>
    </location>
</feature>
<sequence>MNIVIWILIGTYFLLALILRIPGNPHKNIILENTLPKDKLDEPKVTALRKAYKNNLLKIAGALSVLTLPLLFVSYDSIVMASFSLLLVVSIGALYGCEIFYIHKMRQLLIEQDWLLQVAPVLVDTKLTVEKNKKLVPVAWLIGSLLIAGAVLAFSFFQFGSSTISWTLLGTFVLLWGVFAAGYYATTRIPVRALTDDQETNRQYNNLTKHAWSFMMVMLSYLFIPTLLIPFVTLVKSAWLSSVLMVGFLLLLLAGSLFTFYLTFRLRKKQDVLLEETTSYRYNGEDQYWKYGMYINPDDSRLMVPDRLGMNLSINLGKRSGKIISVITLVSVLVILIGTTFPLFLFDFGENQLHYTLTDDQVTLNAPLTKASSIPFVEMESVELLEDLPNTRIRINGMATDDYLTGIFKVENKRAVLYVDRSSKPILKITTQDEDYYYTNKDEAETQQLYQALQNDLGKSH</sequence>
<evidence type="ECO:0000259" key="2">
    <source>
        <dbReference type="Pfam" id="PF10882"/>
    </source>
</evidence>
<feature type="transmembrane region" description="Helical" evidence="1">
    <location>
        <begin position="323"/>
        <end position="346"/>
    </location>
</feature>
<dbReference type="Pfam" id="PF10882">
    <property type="entry name" value="bPH_5"/>
    <property type="match status" value="1"/>
</dbReference>
<keyword evidence="1" id="KW-0472">Membrane</keyword>
<dbReference type="EMBL" id="FOQE01000001">
    <property type="protein sequence ID" value="SFH51840.1"/>
    <property type="molecule type" value="Genomic_DNA"/>
</dbReference>
<accession>A0A1I3APD4</accession>
<dbReference type="RefSeq" id="WP_092090734.1">
    <property type="nucleotide sequence ID" value="NZ_FOQE01000001.1"/>
</dbReference>
<name>A0A1I3APD4_9LACT</name>
<proteinExistence type="predicted"/>
<dbReference type="InterPro" id="IPR027783">
    <property type="entry name" value="Bacterial_PH-related"/>
</dbReference>
<feature type="transmembrane region" description="Helical" evidence="1">
    <location>
        <begin position="81"/>
        <end position="102"/>
    </location>
</feature>
<evidence type="ECO:0000256" key="1">
    <source>
        <dbReference type="SAM" id="Phobius"/>
    </source>
</evidence>
<feature type="transmembrane region" description="Helical" evidence="1">
    <location>
        <begin position="211"/>
        <end position="232"/>
    </location>
</feature>
<feature type="transmembrane region" description="Helical" evidence="1">
    <location>
        <begin position="56"/>
        <end position="75"/>
    </location>
</feature>
<gene>
    <name evidence="3" type="ORF">SAMN04489868_10195</name>
</gene>
<dbReference type="Proteomes" id="UP000198668">
    <property type="component" value="Unassembled WGS sequence"/>
</dbReference>
<feature type="domain" description="Bacterial Pleckstrin homology" evidence="2">
    <location>
        <begin position="354"/>
        <end position="442"/>
    </location>
</feature>
<keyword evidence="1" id="KW-0812">Transmembrane</keyword>
<feature type="transmembrane region" description="Helical" evidence="1">
    <location>
        <begin position="6"/>
        <end position="23"/>
    </location>
</feature>
<organism evidence="3 4">
    <name type="scientific">Pisciglobus halotolerans</name>
    <dbReference type="NCBI Taxonomy" id="745365"/>
    <lineage>
        <taxon>Bacteria</taxon>
        <taxon>Bacillati</taxon>
        <taxon>Bacillota</taxon>
        <taxon>Bacilli</taxon>
        <taxon>Lactobacillales</taxon>
        <taxon>Carnobacteriaceae</taxon>
    </lineage>
</organism>
<keyword evidence="1" id="KW-1133">Transmembrane helix</keyword>
<dbReference type="AlphaFoldDB" id="A0A1I3APD4"/>
<evidence type="ECO:0000313" key="3">
    <source>
        <dbReference type="EMBL" id="SFH51840.1"/>
    </source>
</evidence>
<evidence type="ECO:0000313" key="4">
    <source>
        <dbReference type="Proteomes" id="UP000198668"/>
    </source>
</evidence>
<feature type="transmembrane region" description="Helical" evidence="1">
    <location>
        <begin position="238"/>
        <end position="264"/>
    </location>
</feature>
<reference evidence="3 4" key="1">
    <citation type="submission" date="2016-10" db="EMBL/GenBank/DDBJ databases">
        <authorList>
            <person name="de Groot N.N."/>
        </authorList>
    </citation>
    <scope>NUCLEOTIDE SEQUENCE [LARGE SCALE GENOMIC DNA]</scope>
    <source>
        <strain evidence="3 4">DSM 27630</strain>
    </source>
</reference>
<dbReference type="OrthoDB" id="157646at2"/>
<keyword evidence="4" id="KW-1185">Reference proteome</keyword>
<feature type="transmembrane region" description="Helical" evidence="1">
    <location>
        <begin position="163"/>
        <end position="185"/>
    </location>
</feature>